<dbReference type="AlphaFoldDB" id="A0A167M627"/>
<organism evidence="4 5">
    <name type="scientific">Phycomyces blakesleeanus (strain ATCC 8743b / DSM 1359 / FGSC 10004 / NBRC 33097 / NRRL 1555)</name>
    <dbReference type="NCBI Taxonomy" id="763407"/>
    <lineage>
        <taxon>Eukaryota</taxon>
        <taxon>Fungi</taxon>
        <taxon>Fungi incertae sedis</taxon>
        <taxon>Mucoromycota</taxon>
        <taxon>Mucoromycotina</taxon>
        <taxon>Mucoromycetes</taxon>
        <taxon>Mucorales</taxon>
        <taxon>Phycomycetaceae</taxon>
        <taxon>Phycomyces</taxon>
    </lineage>
</organism>
<dbReference type="SUPFAM" id="SSF51735">
    <property type="entry name" value="NAD(P)-binding Rossmann-fold domains"/>
    <property type="match status" value="1"/>
</dbReference>
<dbReference type="PANTHER" id="PTHR14097">
    <property type="entry name" value="OXIDOREDUCTASE HTATIP2"/>
    <property type="match status" value="1"/>
</dbReference>
<evidence type="ECO:0000259" key="3">
    <source>
        <dbReference type="Pfam" id="PF13460"/>
    </source>
</evidence>
<dbReference type="GO" id="GO:0005741">
    <property type="term" value="C:mitochondrial outer membrane"/>
    <property type="evidence" value="ECO:0007669"/>
    <property type="project" value="UniProtKB-SubCell"/>
</dbReference>
<dbReference type="RefSeq" id="XP_018289954.1">
    <property type="nucleotide sequence ID" value="XM_018433943.1"/>
</dbReference>
<reference evidence="5" key="1">
    <citation type="submission" date="2015-06" db="EMBL/GenBank/DDBJ databases">
        <title>Expansion of signal transduction pathways in fungi by whole-genome duplication.</title>
        <authorList>
            <consortium name="DOE Joint Genome Institute"/>
            <person name="Corrochano L.M."/>
            <person name="Kuo A."/>
            <person name="Marcet-Houben M."/>
            <person name="Polaino S."/>
            <person name="Salamov A."/>
            <person name="Villalobos J.M."/>
            <person name="Alvarez M.I."/>
            <person name="Avalos J."/>
            <person name="Benito E.P."/>
            <person name="Benoit I."/>
            <person name="Burger G."/>
            <person name="Camino L.P."/>
            <person name="Canovas D."/>
            <person name="Cerda-Olmedo E."/>
            <person name="Cheng J.-F."/>
            <person name="Dominguez A."/>
            <person name="Elias M."/>
            <person name="Eslava A.P."/>
            <person name="Glaser F."/>
            <person name="Grimwood J."/>
            <person name="Gutierrez G."/>
            <person name="Heitman J."/>
            <person name="Henrissat B."/>
            <person name="Iturriaga E.A."/>
            <person name="Lang B.F."/>
            <person name="Lavin J.L."/>
            <person name="Lee S."/>
            <person name="Li W."/>
            <person name="Lindquist E."/>
            <person name="Lopez-Garcia S."/>
            <person name="Luque E.M."/>
            <person name="Marcos A.T."/>
            <person name="Martin J."/>
            <person name="McCluskey K."/>
            <person name="Medina H.R."/>
            <person name="Miralles-Duran A."/>
            <person name="Miyazaki A."/>
            <person name="Munoz-Torres E."/>
            <person name="Oguiza J.A."/>
            <person name="Ohm R."/>
            <person name="Olmedo M."/>
            <person name="Orejas M."/>
            <person name="Ortiz-Castellanos L."/>
            <person name="Pisabarro A.G."/>
            <person name="Rodriguez-Romero J."/>
            <person name="Ruiz-Herrera J."/>
            <person name="Ruiz-Vazquez R."/>
            <person name="Sanz C."/>
            <person name="Schackwitz W."/>
            <person name="Schmutz J."/>
            <person name="Shahriari M."/>
            <person name="Shelest E."/>
            <person name="Silva-Franco F."/>
            <person name="Soanes D."/>
            <person name="Syed K."/>
            <person name="Tagua V.G."/>
            <person name="Talbot N.J."/>
            <person name="Thon M."/>
            <person name="De vries R.P."/>
            <person name="Wiebenga A."/>
            <person name="Yadav J.S."/>
            <person name="Braun E.L."/>
            <person name="Baker S."/>
            <person name="Garre V."/>
            <person name="Horwitz B."/>
            <person name="Torres-Martinez S."/>
            <person name="Idnurm A."/>
            <person name="Herrera-Estrella A."/>
            <person name="Gabaldon T."/>
            <person name="Grigoriev I.V."/>
        </authorList>
    </citation>
    <scope>NUCLEOTIDE SEQUENCE [LARGE SCALE GENOMIC DNA]</scope>
    <source>
        <strain evidence="5">NRRL 1555(-)</strain>
    </source>
</reference>
<feature type="domain" description="NAD(P)-binding" evidence="3">
    <location>
        <begin position="10"/>
        <end position="93"/>
    </location>
</feature>
<dbReference type="EMBL" id="KV440984">
    <property type="protein sequence ID" value="OAD71914.1"/>
    <property type="molecule type" value="Genomic_DNA"/>
</dbReference>
<dbReference type="InterPro" id="IPR036291">
    <property type="entry name" value="NAD(P)-bd_dom_sf"/>
</dbReference>
<dbReference type="Proteomes" id="UP000077315">
    <property type="component" value="Unassembled WGS sequence"/>
</dbReference>
<dbReference type="STRING" id="763407.A0A167M627"/>
<evidence type="ECO:0000313" key="5">
    <source>
        <dbReference type="Proteomes" id="UP000077315"/>
    </source>
</evidence>
<comment type="subcellular location">
    <subcellularLocation>
        <location evidence="1">Mitochondrion outer membrane</location>
        <topology evidence="1">Peripheral membrane protein</topology>
    </subcellularLocation>
</comment>
<evidence type="ECO:0000313" key="4">
    <source>
        <dbReference type="EMBL" id="OAD71914.1"/>
    </source>
</evidence>
<comment type="similarity">
    <text evidence="2">Belongs to the FMP52 family.</text>
</comment>
<name>A0A167M627_PHYB8</name>
<accession>A0A167M627</accession>
<evidence type="ECO:0000256" key="1">
    <source>
        <dbReference type="ARBA" id="ARBA00004450"/>
    </source>
</evidence>
<dbReference type="Gene3D" id="3.40.50.720">
    <property type="entry name" value="NAD(P)-binding Rossmann-like Domain"/>
    <property type="match status" value="1"/>
</dbReference>
<dbReference type="PANTHER" id="PTHR14097:SF7">
    <property type="entry name" value="OXIDOREDUCTASE HTATIP2"/>
    <property type="match status" value="1"/>
</dbReference>
<dbReference type="InterPro" id="IPR016040">
    <property type="entry name" value="NAD(P)-bd_dom"/>
</dbReference>
<dbReference type="OrthoDB" id="430436at2759"/>
<gene>
    <name evidence="4" type="ORF">PHYBLDRAFT_159214</name>
</gene>
<dbReference type="GeneID" id="28994849"/>
<dbReference type="InParanoid" id="A0A167M627"/>
<sequence length="247" mass="27047">MASKTAIVLGGTGAVGKALVRDLLVNGSYEKVVAIGRRPVELDSNVPQEKLVQKSVDFDNLDKYRQAFNNASDVYCCLGTTRAAAGTAENFVKIDQTYVLNSAKIIAEQNPPKDNEKLSPVHFLYCSSRGSNKDSVFLYPRSKGQTEEGLKQTGFQKVSLFHPGILIVEEPRPERRLAEAVVVNLVPSFSRFFGLSWYAPVGSVGSAMRKVGEGYNVPESKTKVFEPTGTKVNEFSNVDIDLISPHD</sequence>
<dbReference type="VEuPathDB" id="FungiDB:PHYBLDRAFT_159214"/>
<dbReference type="GO" id="GO:0051170">
    <property type="term" value="P:import into nucleus"/>
    <property type="evidence" value="ECO:0007669"/>
    <property type="project" value="TreeGrafter"/>
</dbReference>
<keyword evidence="5" id="KW-1185">Reference proteome</keyword>
<dbReference type="Pfam" id="PF13460">
    <property type="entry name" value="NAD_binding_10"/>
    <property type="match status" value="1"/>
</dbReference>
<proteinExistence type="inferred from homology"/>
<evidence type="ECO:0000256" key="2">
    <source>
        <dbReference type="ARBA" id="ARBA00006617"/>
    </source>
</evidence>
<protein>
    <recommendedName>
        <fullName evidence="3">NAD(P)-binding domain-containing protein</fullName>
    </recommendedName>
</protein>